<evidence type="ECO:0000313" key="2">
    <source>
        <dbReference type="EMBL" id="MCF5319966.1"/>
    </source>
</evidence>
<evidence type="ECO:0000256" key="1">
    <source>
        <dbReference type="SAM" id="MobiDB-lite"/>
    </source>
</evidence>
<reference evidence="2 3" key="1">
    <citation type="submission" date="2019-11" db="EMBL/GenBank/DDBJ databases">
        <title>Epiphytic Pseudomonas syringae from cherry orchards.</title>
        <authorList>
            <person name="Hulin M.T."/>
        </authorList>
    </citation>
    <scope>NUCLEOTIDE SEQUENCE [LARGE SCALE GENOMIC DNA]</scope>
    <source>
        <strain evidence="2 3">PA-5-11C</strain>
    </source>
</reference>
<dbReference type="Proteomes" id="UP000814078">
    <property type="component" value="Unassembled WGS sequence"/>
</dbReference>
<protein>
    <submittedName>
        <fullName evidence="2">Uncharacterized protein</fullName>
    </submittedName>
</protein>
<dbReference type="RefSeq" id="WP_236267530.1">
    <property type="nucleotide sequence ID" value="NZ_WKCH01000016.1"/>
</dbReference>
<proteinExistence type="predicted"/>
<dbReference type="EMBL" id="WKCM01000028">
    <property type="protein sequence ID" value="MCF5319966.1"/>
    <property type="molecule type" value="Genomic_DNA"/>
</dbReference>
<name>A0ABS9G8Q4_9PSED</name>
<evidence type="ECO:0000313" key="3">
    <source>
        <dbReference type="Proteomes" id="UP000814078"/>
    </source>
</evidence>
<accession>A0ABS9G8Q4</accession>
<keyword evidence="3" id="KW-1185">Reference proteome</keyword>
<feature type="region of interest" description="Disordered" evidence="1">
    <location>
        <begin position="1"/>
        <end position="25"/>
    </location>
</feature>
<gene>
    <name evidence="2" type="ORF">GIW13_16905</name>
</gene>
<organism evidence="2 3">
    <name type="scientific">Pseudomonas simiae</name>
    <dbReference type="NCBI Taxonomy" id="321846"/>
    <lineage>
        <taxon>Bacteria</taxon>
        <taxon>Pseudomonadati</taxon>
        <taxon>Pseudomonadota</taxon>
        <taxon>Gammaproteobacteria</taxon>
        <taxon>Pseudomonadales</taxon>
        <taxon>Pseudomonadaceae</taxon>
        <taxon>Pseudomonas</taxon>
    </lineage>
</organism>
<comment type="caution">
    <text evidence="2">The sequence shown here is derived from an EMBL/GenBank/DDBJ whole genome shotgun (WGS) entry which is preliminary data.</text>
</comment>
<sequence length="114" mass="12686">MKKPHTQRSSIPSHGRNFGEQAAKNIENARKQVLTDTANGANLTQSVKNLRDAVAASCRESHPQWVTKFATGKMPADVQLSDETIELLILLEQELRDGQVNPETLDKLDEMLGY</sequence>